<dbReference type="EMBL" id="WNYA01000007">
    <property type="protein sequence ID" value="KAG8562648.1"/>
    <property type="molecule type" value="Genomic_DNA"/>
</dbReference>
<proteinExistence type="predicted"/>
<sequence>MHRSELGTFHTRAFDVQNLHWTLTHCKKCVFSDLHSFHTHKRFLLLQVTCVKNPRYKSMEMHQKSIAL</sequence>
<evidence type="ECO:0000313" key="1">
    <source>
        <dbReference type="EMBL" id="KAG8562648.1"/>
    </source>
</evidence>
<comment type="caution">
    <text evidence="1">The sequence shown here is derived from an EMBL/GenBank/DDBJ whole genome shotgun (WGS) entry which is preliminary data.</text>
</comment>
<name>A0AAV7AWX1_ENGPU</name>
<organism evidence="1 2">
    <name type="scientific">Engystomops pustulosus</name>
    <name type="common">Tungara frog</name>
    <name type="synonym">Physalaemus pustulosus</name>
    <dbReference type="NCBI Taxonomy" id="76066"/>
    <lineage>
        <taxon>Eukaryota</taxon>
        <taxon>Metazoa</taxon>
        <taxon>Chordata</taxon>
        <taxon>Craniata</taxon>
        <taxon>Vertebrata</taxon>
        <taxon>Euteleostomi</taxon>
        <taxon>Amphibia</taxon>
        <taxon>Batrachia</taxon>
        <taxon>Anura</taxon>
        <taxon>Neobatrachia</taxon>
        <taxon>Hyloidea</taxon>
        <taxon>Leptodactylidae</taxon>
        <taxon>Leiuperinae</taxon>
        <taxon>Engystomops</taxon>
    </lineage>
</organism>
<dbReference type="AlphaFoldDB" id="A0AAV7AWX1"/>
<accession>A0AAV7AWX1</accession>
<evidence type="ECO:0000313" key="2">
    <source>
        <dbReference type="Proteomes" id="UP000824782"/>
    </source>
</evidence>
<dbReference type="InterPro" id="IPR018652">
    <property type="entry name" value="DUF2082_NA-bd_Znr"/>
</dbReference>
<dbReference type="Proteomes" id="UP000824782">
    <property type="component" value="Unassembled WGS sequence"/>
</dbReference>
<protein>
    <submittedName>
        <fullName evidence="1">Uncharacterized protein</fullName>
    </submittedName>
</protein>
<dbReference type="Pfam" id="PF09855">
    <property type="entry name" value="Zn_ribbon_13"/>
    <property type="match status" value="1"/>
</dbReference>
<keyword evidence="2" id="KW-1185">Reference proteome</keyword>
<reference evidence="1" key="1">
    <citation type="thesis" date="2020" institute="ProQuest LLC" country="789 East Eisenhower Parkway, Ann Arbor, MI, USA">
        <title>Comparative Genomics and Chromosome Evolution.</title>
        <authorList>
            <person name="Mudd A.B."/>
        </authorList>
    </citation>
    <scope>NUCLEOTIDE SEQUENCE</scope>
    <source>
        <strain evidence="1">237g6f4</strain>
        <tissue evidence="1">Blood</tissue>
    </source>
</reference>
<gene>
    <name evidence="1" type="ORF">GDO81_015751</name>
</gene>